<evidence type="ECO:0000256" key="1">
    <source>
        <dbReference type="SAM" id="MobiDB-lite"/>
    </source>
</evidence>
<dbReference type="EMBL" id="AMZH03019205">
    <property type="protein sequence ID" value="RRT40665.1"/>
    <property type="molecule type" value="Genomic_DNA"/>
</dbReference>
<gene>
    <name evidence="2" type="ORF">B296_00054435</name>
</gene>
<organism evidence="2 3">
    <name type="scientific">Ensete ventricosum</name>
    <name type="common">Abyssinian banana</name>
    <name type="synonym">Musa ensete</name>
    <dbReference type="NCBI Taxonomy" id="4639"/>
    <lineage>
        <taxon>Eukaryota</taxon>
        <taxon>Viridiplantae</taxon>
        <taxon>Streptophyta</taxon>
        <taxon>Embryophyta</taxon>
        <taxon>Tracheophyta</taxon>
        <taxon>Spermatophyta</taxon>
        <taxon>Magnoliopsida</taxon>
        <taxon>Liliopsida</taxon>
        <taxon>Zingiberales</taxon>
        <taxon>Musaceae</taxon>
        <taxon>Ensete</taxon>
    </lineage>
</organism>
<name>A0A426XML5_ENSVE</name>
<dbReference type="Proteomes" id="UP000287651">
    <property type="component" value="Unassembled WGS sequence"/>
</dbReference>
<evidence type="ECO:0000313" key="2">
    <source>
        <dbReference type="EMBL" id="RRT40665.1"/>
    </source>
</evidence>
<reference evidence="2 3" key="1">
    <citation type="journal article" date="2014" name="Agronomy (Basel)">
        <title>A Draft Genome Sequence for Ensete ventricosum, the Drought-Tolerant Tree Against Hunger.</title>
        <authorList>
            <person name="Harrison J."/>
            <person name="Moore K.A."/>
            <person name="Paszkiewicz K."/>
            <person name="Jones T."/>
            <person name="Grant M."/>
            <person name="Ambacheew D."/>
            <person name="Muzemil S."/>
            <person name="Studholme D.J."/>
        </authorList>
    </citation>
    <scope>NUCLEOTIDE SEQUENCE [LARGE SCALE GENOMIC DNA]</scope>
</reference>
<protein>
    <submittedName>
        <fullName evidence="2">Uncharacterized protein</fullName>
    </submittedName>
</protein>
<comment type="caution">
    <text evidence="2">The sequence shown here is derived from an EMBL/GenBank/DDBJ whole genome shotgun (WGS) entry which is preliminary data.</text>
</comment>
<dbReference type="AlphaFoldDB" id="A0A426XML5"/>
<proteinExistence type="predicted"/>
<sequence>MVRHVQILSVMIYQHSMLEHIAVLSVGRRKRKKRKKEEKEKRITPKEVDENSQVPNARFQAAGAVGDAAIREWGMLTNENRKSLILSVGKTRLIEFATGTSSILFCKVRRTGPYWHTEIWLVRYGSVTIDFDYYRSVTVDFDRYRVCSFYRPVQGGPRTGKPSDWYIPPIPGGMENLAILEYEWCG</sequence>
<feature type="compositionally biased region" description="Basic and acidic residues" evidence="1">
    <location>
        <begin position="37"/>
        <end position="49"/>
    </location>
</feature>
<feature type="region of interest" description="Disordered" evidence="1">
    <location>
        <begin position="29"/>
        <end position="50"/>
    </location>
</feature>
<evidence type="ECO:0000313" key="3">
    <source>
        <dbReference type="Proteomes" id="UP000287651"/>
    </source>
</evidence>
<accession>A0A426XML5</accession>